<evidence type="ECO:0000259" key="13">
    <source>
        <dbReference type="Pfam" id="PF25967"/>
    </source>
</evidence>
<proteinExistence type="inferred from homology"/>
<dbReference type="Gene3D" id="1.10.287.470">
    <property type="entry name" value="Helix hairpin bin"/>
    <property type="match status" value="1"/>
</dbReference>
<dbReference type="eggNOG" id="COG0845">
    <property type="taxonomic scope" value="Bacteria"/>
</dbReference>
<dbReference type="InterPro" id="IPR058626">
    <property type="entry name" value="MdtA-like_b-barrel"/>
</dbReference>
<organism evidence="14 15">
    <name type="scientific">Delftia acidovorans (strain DSM 14801 / SPH-1)</name>
    <dbReference type="NCBI Taxonomy" id="398578"/>
    <lineage>
        <taxon>Bacteria</taxon>
        <taxon>Pseudomonadati</taxon>
        <taxon>Pseudomonadota</taxon>
        <taxon>Betaproteobacteria</taxon>
        <taxon>Burkholderiales</taxon>
        <taxon>Comamonadaceae</taxon>
        <taxon>Delftia</taxon>
    </lineage>
</organism>
<dbReference type="STRING" id="398578.Daci_2420"/>
<feature type="domain" description="Multidrug resistance protein MdtA-like barrel-sandwich hybrid" evidence="11">
    <location>
        <begin position="90"/>
        <end position="232"/>
    </location>
</feature>
<feature type="compositionally biased region" description="Pro residues" evidence="8">
    <location>
        <begin position="412"/>
        <end position="421"/>
    </location>
</feature>
<sequence>MLPSDFARGFMQDTVPPPPSQQRPGKRRPLAWIIALLILIAIGAAVWVHLQGAHSSARRPQAQSVGVATAARGDMPEMLSALGTVTPESTVTVLPQLSGYLTEVGYREGEMVSKGQFLAQIDARQYEITRQQAEAQLAKDQAALAQGQADLQRYAQLNERKSIAPQTYADQQFLVQQQQAAIKADQAAIAQARLNISLCHITAPVAGRVGLRLVDPGNYVTASSQPGIAVITSIKPTTVEFNVPQASLDRVLQRFHSGEPLAVVALSSDNGRQVASGTLYAIGNQMATGTGTVTLRARFANDDEALFPNEFVNVRLHVDTLKDVVLVPTAAIQTGAPGSFVFLVNADRNAVTVRKVATGPADGSHTVVTQGLVAGDTVVVDGVDRLSDGARVALQGAAPQAAKAADTVGTPAPAPAPAPAR</sequence>
<dbReference type="EMBL" id="CP000884">
    <property type="protein sequence ID" value="ABX35058.1"/>
    <property type="molecule type" value="Genomic_DNA"/>
</dbReference>
<dbReference type="Pfam" id="PF25917">
    <property type="entry name" value="BSH_RND"/>
    <property type="match status" value="1"/>
</dbReference>
<dbReference type="Proteomes" id="UP000000784">
    <property type="component" value="Chromosome"/>
</dbReference>
<dbReference type="PANTHER" id="PTHR30469:SF12">
    <property type="entry name" value="MULTIDRUG RESISTANCE PROTEIN MDTA"/>
    <property type="match status" value="1"/>
</dbReference>
<evidence type="ECO:0000256" key="1">
    <source>
        <dbReference type="ARBA" id="ARBA00004236"/>
    </source>
</evidence>
<evidence type="ECO:0000259" key="12">
    <source>
        <dbReference type="Pfam" id="PF25944"/>
    </source>
</evidence>
<dbReference type="PANTHER" id="PTHR30469">
    <property type="entry name" value="MULTIDRUG RESISTANCE PROTEIN MDTA"/>
    <property type="match status" value="1"/>
</dbReference>
<dbReference type="HOGENOM" id="CLU_018816_2_0_4"/>
<dbReference type="InterPro" id="IPR006143">
    <property type="entry name" value="RND_pump_MFP"/>
</dbReference>
<evidence type="ECO:0000256" key="8">
    <source>
        <dbReference type="SAM" id="MobiDB-lite"/>
    </source>
</evidence>
<reference evidence="15" key="2">
    <citation type="submission" date="2007-11" db="EMBL/GenBank/DDBJ databases">
        <title>Complete sequence of Delftia acidovorans DSM 14801 / SPH-1.</title>
        <authorList>
            <person name="Copeland A."/>
            <person name="Lucas S."/>
            <person name="Lapidus A."/>
            <person name="Barry K."/>
            <person name="Glavina del Rio T."/>
            <person name="Dalin E."/>
            <person name="Tice H."/>
            <person name="Pitluck S."/>
            <person name="Lowry S."/>
            <person name="Clum A."/>
            <person name="Schmutz J."/>
            <person name="Larimer F."/>
            <person name="Land M."/>
            <person name="Hauser L."/>
            <person name="Kyrpides N."/>
            <person name="Kim E."/>
            <person name="Schleheck D."/>
            <person name="Richardson P."/>
        </authorList>
    </citation>
    <scope>NUCLEOTIDE SEQUENCE [LARGE SCALE GENOMIC DNA]</scope>
    <source>
        <strain evidence="15">DSM 14801 / SPH-1</strain>
    </source>
</reference>
<evidence type="ECO:0000256" key="9">
    <source>
        <dbReference type="SAM" id="Phobius"/>
    </source>
</evidence>
<keyword evidence="5" id="KW-0997">Cell inner membrane</keyword>
<evidence type="ECO:0000256" key="2">
    <source>
        <dbReference type="ARBA" id="ARBA00009477"/>
    </source>
</evidence>
<comment type="similarity">
    <text evidence="2">Belongs to the membrane fusion protein (MFP) (TC 8.A.1) family.</text>
</comment>
<dbReference type="AlphaFoldDB" id="A9BVJ1"/>
<feature type="region of interest" description="Disordered" evidence="8">
    <location>
        <begin position="1"/>
        <end position="25"/>
    </location>
</feature>
<dbReference type="Gene3D" id="2.40.50.100">
    <property type="match status" value="1"/>
</dbReference>
<keyword evidence="15" id="KW-1185">Reference proteome</keyword>
<protein>
    <submittedName>
        <fullName evidence="14">Efflux transporter, RND family, MFP subunit</fullName>
    </submittedName>
</protein>
<keyword evidence="4" id="KW-1003">Cell membrane</keyword>
<gene>
    <name evidence="14" type="ordered locus">Daci_2420</name>
</gene>
<dbReference type="NCBIfam" id="TIGR01730">
    <property type="entry name" value="RND_mfp"/>
    <property type="match status" value="1"/>
</dbReference>
<keyword evidence="9" id="KW-0812">Transmembrane</keyword>
<dbReference type="GO" id="GO:1990281">
    <property type="term" value="C:efflux pump complex"/>
    <property type="evidence" value="ECO:0007669"/>
    <property type="project" value="TreeGrafter"/>
</dbReference>
<evidence type="ECO:0000256" key="4">
    <source>
        <dbReference type="ARBA" id="ARBA00022475"/>
    </source>
</evidence>
<feature type="domain" description="Multidrug resistance protein MdtA-like beta-barrel" evidence="12">
    <location>
        <begin position="236"/>
        <end position="320"/>
    </location>
</feature>
<keyword evidence="9" id="KW-1133">Transmembrane helix</keyword>
<feature type="coiled-coil region" evidence="7">
    <location>
        <begin position="123"/>
        <end position="150"/>
    </location>
</feature>
<dbReference type="GO" id="GO:0015562">
    <property type="term" value="F:efflux transmembrane transporter activity"/>
    <property type="evidence" value="ECO:0007669"/>
    <property type="project" value="TreeGrafter"/>
</dbReference>
<evidence type="ECO:0000259" key="10">
    <source>
        <dbReference type="Pfam" id="PF25876"/>
    </source>
</evidence>
<evidence type="ECO:0000256" key="5">
    <source>
        <dbReference type="ARBA" id="ARBA00022519"/>
    </source>
</evidence>
<dbReference type="Gene3D" id="2.40.30.170">
    <property type="match status" value="1"/>
</dbReference>
<dbReference type="Pfam" id="PF25944">
    <property type="entry name" value="Beta-barrel_RND"/>
    <property type="match status" value="1"/>
</dbReference>
<evidence type="ECO:0000313" key="14">
    <source>
        <dbReference type="EMBL" id="ABX35058.1"/>
    </source>
</evidence>
<feature type="domain" description="Multidrug resistance protein MdtA-like C-terminal permuted SH3" evidence="13">
    <location>
        <begin position="323"/>
        <end position="385"/>
    </location>
</feature>
<dbReference type="Pfam" id="PF25876">
    <property type="entry name" value="HH_MFP_RND"/>
    <property type="match status" value="1"/>
</dbReference>
<dbReference type="InterPro" id="IPR058624">
    <property type="entry name" value="MdtA-like_HH"/>
</dbReference>
<keyword evidence="7" id="KW-0175">Coiled coil</keyword>
<dbReference type="Gene3D" id="2.40.420.20">
    <property type="match status" value="1"/>
</dbReference>
<evidence type="ECO:0000256" key="6">
    <source>
        <dbReference type="ARBA" id="ARBA00023136"/>
    </source>
</evidence>
<evidence type="ECO:0000313" key="15">
    <source>
        <dbReference type="Proteomes" id="UP000000784"/>
    </source>
</evidence>
<dbReference type="SUPFAM" id="SSF111369">
    <property type="entry name" value="HlyD-like secretion proteins"/>
    <property type="match status" value="1"/>
</dbReference>
<comment type="subcellular location">
    <subcellularLocation>
        <location evidence="1">Cell membrane</location>
    </subcellularLocation>
</comment>
<name>A9BVJ1_DELAS</name>
<feature type="region of interest" description="Disordered" evidence="8">
    <location>
        <begin position="400"/>
        <end position="421"/>
    </location>
</feature>
<dbReference type="InterPro" id="IPR058625">
    <property type="entry name" value="MdtA-like_BSH"/>
</dbReference>
<accession>A9BVJ1</accession>
<dbReference type="KEGG" id="dac:Daci_2420"/>
<evidence type="ECO:0000256" key="3">
    <source>
        <dbReference type="ARBA" id="ARBA00022448"/>
    </source>
</evidence>
<feature type="transmembrane region" description="Helical" evidence="9">
    <location>
        <begin position="30"/>
        <end position="50"/>
    </location>
</feature>
<feature type="domain" description="Multidrug resistance protein MdtA-like alpha-helical hairpin" evidence="10">
    <location>
        <begin position="130"/>
        <end position="196"/>
    </location>
</feature>
<evidence type="ECO:0000256" key="7">
    <source>
        <dbReference type="SAM" id="Coils"/>
    </source>
</evidence>
<dbReference type="InterPro" id="IPR058627">
    <property type="entry name" value="MdtA-like_C"/>
</dbReference>
<keyword evidence="6 9" id="KW-0472">Membrane</keyword>
<evidence type="ECO:0000259" key="11">
    <source>
        <dbReference type="Pfam" id="PF25917"/>
    </source>
</evidence>
<reference evidence="14 15" key="1">
    <citation type="journal article" date="2004" name="Appl. Environ. Microbiol.">
        <title>Mineralization of individual congeners of linear alkylbenzenesulfonate by defined pairs of heterotrophic bacteria.</title>
        <authorList>
            <person name="Schleheck D."/>
            <person name="Knepper T.P."/>
            <person name="Fischer K."/>
            <person name="Cook A.M."/>
        </authorList>
    </citation>
    <scope>NUCLEOTIDE SEQUENCE [LARGE SCALE GENOMIC DNA]</scope>
    <source>
        <strain evidence="15">DSM 14801 / SPH-1</strain>
    </source>
</reference>
<keyword evidence="3" id="KW-0813">Transport</keyword>
<dbReference type="Pfam" id="PF25967">
    <property type="entry name" value="RND-MFP_C"/>
    <property type="match status" value="1"/>
</dbReference>